<dbReference type="InterPro" id="IPR052198">
    <property type="entry name" value="IorB_Oxidoreductase"/>
</dbReference>
<evidence type="ECO:0000313" key="4">
    <source>
        <dbReference type="EMBL" id="QNQ08666.1"/>
    </source>
</evidence>
<evidence type="ECO:0000259" key="2">
    <source>
        <dbReference type="Pfam" id="PF01558"/>
    </source>
</evidence>
<keyword evidence="5" id="KW-1185">Reference proteome</keyword>
<dbReference type="InterPro" id="IPR019752">
    <property type="entry name" value="Pyrv/ketoisovalerate_OxRed_cat"/>
</dbReference>
<accession>A0A7H0LG63</accession>
<dbReference type="Pfam" id="PF01558">
    <property type="entry name" value="POR"/>
    <property type="match status" value="1"/>
</dbReference>
<protein>
    <submittedName>
        <fullName evidence="4">Indolepyruvate oxidoreductase subunit beta family protein</fullName>
    </submittedName>
</protein>
<name>A0A7H0LG63_9SPHN</name>
<dbReference type="NCBIfam" id="NF006179">
    <property type="entry name" value="PRK08312.1"/>
    <property type="match status" value="1"/>
</dbReference>
<evidence type="ECO:0000256" key="1">
    <source>
        <dbReference type="ARBA" id="ARBA00023002"/>
    </source>
</evidence>
<keyword evidence="4" id="KW-0670">Pyruvate</keyword>
<keyword evidence="1" id="KW-0560">Oxidoreductase</keyword>
<gene>
    <name evidence="4" type="ORF">H3Z74_18240</name>
</gene>
<evidence type="ECO:0000259" key="3">
    <source>
        <dbReference type="Pfam" id="PF20169"/>
    </source>
</evidence>
<dbReference type="RefSeq" id="WP_187760994.1">
    <property type="nucleotide sequence ID" value="NZ_CP061038.1"/>
</dbReference>
<dbReference type="KEGG" id="spap:H3Z74_18240"/>
<dbReference type="AlphaFoldDB" id="A0A7H0LG63"/>
<dbReference type="Proteomes" id="UP000516148">
    <property type="component" value="Chromosome"/>
</dbReference>
<dbReference type="PANTHER" id="PTHR43854:SF1">
    <property type="entry name" value="INDOLEPYRUVATE OXIDOREDUCTASE SUBUNIT IORB"/>
    <property type="match status" value="1"/>
</dbReference>
<dbReference type="InterPro" id="IPR002869">
    <property type="entry name" value="Pyrv_flavodox_OxRed_cen"/>
</dbReference>
<dbReference type="PANTHER" id="PTHR43854">
    <property type="entry name" value="INDOLEPYRUVATE OXIDOREDUCTASE SUBUNIT IORB"/>
    <property type="match status" value="1"/>
</dbReference>
<proteinExistence type="predicted"/>
<feature type="domain" description="Pyruvate/ketoisovalerate oxidoreductase catalytic" evidence="2">
    <location>
        <begin position="14"/>
        <end position="199"/>
    </location>
</feature>
<feature type="domain" description="DUF6537" evidence="3">
    <location>
        <begin position="252"/>
        <end position="459"/>
    </location>
</feature>
<dbReference type="Pfam" id="PF20169">
    <property type="entry name" value="DUF6537"/>
    <property type="match status" value="1"/>
</dbReference>
<dbReference type="EMBL" id="CP061038">
    <property type="protein sequence ID" value="QNQ08666.1"/>
    <property type="molecule type" value="Genomic_DNA"/>
</dbReference>
<dbReference type="GO" id="GO:0016903">
    <property type="term" value="F:oxidoreductase activity, acting on the aldehyde or oxo group of donors"/>
    <property type="evidence" value="ECO:0007669"/>
    <property type="project" value="InterPro"/>
</dbReference>
<evidence type="ECO:0000313" key="5">
    <source>
        <dbReference type="Proteomes" id="UP000516148"/>
    </source>
</evidence>
<dbReference type="SUPFAM" id="SSF53323">
    <property type="entry name" value="Pyruvate-ferredoxin oxidoreductase, PFOR, domain III"/>
    <property type="match status" value="1"/>
</dbReference>
<dbReference type="InterPro" id="IPR046667">
    <property type="entry name" value="DUF6537"/>
</dbReference>
<sequence>MARDRITIAILALGGQGGGVLADWILTLAEANGWRAQGTSVPGVAQRTGSTVYYIEMVPENGSDPVLALMPVPGDVDIVLASELMEGGRAILRGFVSDDRTTLISSTHRIYAISEKTAMGDGTAASDRIVAAAGKRAQKFIGFDMDAAADSAGSVISSILFGALGGSDALPFPRAAFEAAIEQAGIAVPANLRGFAAGFAPASGGMATKSSTSAVRLPSVVTEAPPQPTTFAGQALAARICGRLPANAQVLALHGAARLADYQDLAYAARYLDRLEALAALDDGQQDHALTAEGARHLALWMSYEDTIRVADLKTRADRFARVRGEVRAAPDQLLGVTEFMHPRLREICEVLPAPIGRRILASRAANHLLAPFFTSGRHVETTSLRWFILLRTMAWLRRWRPISLRFVEEQERIDAWLALAGKVAHRDTALAIEVIRCQSLIKGYGDTFDRGLRNFSTLMGLVPALMQRRDAAACLGALRNAALADDAGTALDTAVEAVSIPRRQTTG</sequence>
<reference evidence="4 5" key="1">
    <citation type="submission" date="2020-09" db="EMBL/GenBank/DDBJ databases">
        <title>Sphingomonas sp., a new species isolated from pork steak.</title>
        <authorList>
            <person name="Heidler von Heilborn D."/>
        </authorList>
    </citation>
    <scope>NUCLEOTIDE SEQUENCE [LARGE SCALE GENOMIC DNA]</scope>
    <source>
        <strain evidence="5">S8-3T</strain>
    </source>
</reference>
<dbReference type="Gene3D" id="3.40.920.10">
    <property type="entry name" value="Pyruvate-ferredoxin oxidoreductase, PFOR, domain III"/>
    <property type="match status" value="1"/>
</dbReference>
<organism evidence="4 5">
    <name type="scientific">Sphingomonas alpina</name>
    <dbReference type="NCBI Taxonomy" id="653931"/>
    <lineage>
        <taxon>Bacteria</taxon>
        <taxon>Pseudomonadati</taxon>
        <taxon>Pseudomonadota</taxon>
        <taxon>Alphaproteobacteria</taxon>
        <taxon>Sphingomonadales</taxon>
        <taxon>Sphingomonadaceae</taxon>
        <taxon>Sphingomonas</taxon>
    </lineage>
</organism>